<evidence type="ECO:0000313" key="1">
    <source>
        <dbReference type="EMBL" id="OMO87759.1"/>
    </source>
</evidence>
<protein>
    <submittedName>
        <fullName evidence="1">NAD-binding 6-phosphogluconate dehydrogenase</fullName>
    </submittedName>
</protein>
<name>A0A1R3IYU3_9ROSI</name>
<comment type="caution">
    <text evidence="1">The sequence shown here is derived from an EMBL/GenBank/DDBJ whole genome shotgun (WGS) entry which is preliminary data.</text>
</comment>
<dbReference type="AlphaFoldDB" id="A0A1R3IYU3"/>
<sequence>MMELRVISILEVQQLQFNQASSLKLNGLDKEGSNFQLARRKLLQA</sequence>
<organism evidence="1 2">
    <name type="scientific">Corchorus olitorius</name>
    <dbReference type="NCBI Taxonomy" id="93759"/>
    <lineage>
        <taxon>Eukaryota</taxon>
        <taxon>Viridiplantae</taxon>
        <taxon>Streptophyta</taxon>
        <taxon>Embryophyta</taxon>
        <taxon>Tracheophyta</taxon>
        <taxon>Spermatophyta</taxon>
        <taxon>Magnoliopsida</taxon>
        <taxon>eudicotyledons</taxon>
        <taxon>Gunneridae</taxon>
        <taxon>Pentapetalae</taxon>
        <taxon>rosids</taxon>
        <taxon>malvids</taxon>
        <taxon>Malvales</taxon>
        <taxon>Malvaceae</taxon>
        <taxon>Grewioideae</taxon>
        <taxon>Apeibeae</taxon>
        <taxon>Corchorus</taxon>
    </lineage>
</organism>
<proteinExistence type="predicted"/>
<keyword evidence="2" id="KW-1185">Reference proteome</keyword>
<dbReference type="Proteomes" id="UP000187203">
    <property type="component" value="Unassembled WGS sequence"/>
</dbReference>
<accession>A0A1R3IYU3</accession>
<gene>
    <name evidence="1" type="ORF">COLO4_20583</name>
</gene>
<dbReference type="EMBL" id="AWUE01017257">
    <property type="protein sequence ID" value="OMO87759.1"/>
    <property type="molecule type" value="Genomic_DNA"/>
</dbReference>
<reference evidence="2" key="1">
    <citation type="submission" date="2013-09" db="EMBL/GenBank/DDBJ databases">
        <title>Corchorus olitorius genome sequencing.</title>
        <authorList>
            <person name="Alam M."/>
            <person name="Haque M.S."/>
            <person name="Islam M.S."/>
            <person name="Emdad E.M."/>
            <person name="Islam M.M."/>
            <person name="Ahmed B."/>
            <person name="Halim A."/>
            <person name="Hossen Q.M.M."/>
            <person name="Hossain M.Z."/>
            <person name="Ahmed R."/>
            <person name="Khan M.M."/>
            <person name="Islam R."/>
            <person name="Rashid M.M."/>
            <person name="Khan S.A."/>
            <person name="Rahman M.S."/>
            <person name="Alam M."/>
            <person name="Yahiya A.S."/>
            <person name="Khan M.S."/>
            <person name="Azam M.S."/>
            <person name="Haque T."/>
            <person name="Lashkar M.Z.H."/>
            <person name="Akhand A.I."/>
            <person name="Morshed G."/>
            <person name="Roy S."/>
            <person name="Uddin K.S."/>
            <person name="Rabeya T."/>
            <person name="Hossain A.S."/>
            <person name="Chowdhury A."/>
            <person name="Snigdha A.R."/>
            <person name="Mortoza M.S."/>
            <person name="Matin S.A."/>
            <person name="Hoque S.M.E."/>
            <person name="Islam M.K."/>
            <person name="Roy D.K."/>
            <person name="Haider R."/>
            <person name="Moosa M.M."/>
            <person name="Elias S.M."/>
            <person name="Hasan A.M."/>
            <person name="Jahan S."/>
            <person name="Shafiuddin M."/>
            <person name="Mahmood N."/>
            <person name="Shommy N.S."/>
        </authorList>
    </citation>
    <scope>NUCLEOTIDE SEQUENCE [LARGE SCALE GENOMIC DNA]</scope>
    <source>
        <strain evidence="2">cv. O-4</strain>
    </source>
</reference>
<evidence type="ECO:0000313" key="2">
    <source>
        <dbReference type="Proteomes" id="UP000187203"/>
    </source>
</evidence>